<proteinExistence type="predicted"/>
<protein>
    <submittedName>
        <fullName evidence="2">RNA-directed DNA polymerase</fullName>
    </submittedName>
</protein>
<keyword evidence="2" id="KW-0808">Transferase</keyword>
<comment type="caution">
    <text evidence="2">The sequence shown here is derived from an EMBL/GenBank/DDBJ whole genome shotgun (WGS) entry which is preliminary data.</text>
</comment>
<evidence type="ECO:0000313" key="3">
    <source>
        <dbReference type="Proteomes" id="UP000325081"/>
    </source>
</evidence>
<feature type="compositionally biased region" description="Basic and acidic residues" evidence="1">
    <location>
        <begin position="19"/>
        <end position="35"/>
    </location>
</feature>
<dbReference type="EMBL" id="BKCP01007749">
    <property type="protein sequence ID" value="GER47190.1"/>
    <property type="molecule type" value="Genomic_DNA"/>
</dbReference>
<dbReference type="AlphaFoldDB" id="A0A5A7QPR7"/>
<keyword evidence="3" id="KW-1185">Reference proteome</keyword>
<dbReference type="InterPro" id="IPR036691">
    <property type="entry name" value="Endo/exonu/phosph_ase_sf"/>
</dbReference>
<organism evidence="2 3">
    <name type="scientific">Striga asiatica</name>
    <name type="common">Asiatic witchweed</name>
    <name type="synonym">Buchnera asiatica</name>
    <dbReference type="NCBI Taxonomy" id="4170"/>
    <lineage>
        <taxon>Eukaryota</taxon>
        <taxon>Viridiplantae</taxon>
        <taxon>Streptophyta</taxon>
        <taxon>Embryophyta</taxon>
        <taxon>Tracheophyta</taxon>
        <taxon>Spermatophyta</taxon>
        <taxon>Magnoliopsida</taxon>
        <taxon>eudicotyledons</taxon>
        <taxon>Gunneridae</taxon>
        <taxon>Pentapetalae</taxon>
        <taxon>asterids</taxon>
        <taxon>lamiids</taxon>
        <taxon>Lamiales</taxon>
        <taxon>Orobanchaceae</taxon>
        <taxon>Buchnereae</taxon>
        <taxon>Striga</taxon>
    </lineage>
</organism>
<keyword evidence="2" id="KW-0548">Nucleotidyltransferase</keyword>
<keyword evidence="2" id="KW-0695">RNA-directed DNA polymerase</keyword>
<dbReference type="Gene3D" id="3.60.10.10">
    <property type="entry name" value="Endonuclease/exonuclease/phosphatase"/>
    <property type="match status" value="1"/>
</dbReference>
<sequence length="323" mass="37290">MRTGAEHTPKNPSLVESSSSRKDIAASHGRTREKSTNLSQHINQPTMVVEQEPVWPEEMCTELPNQSLMMVPMGVESKLEVSTSSKQKTWKRSGNKVGRLLQRNQRESKGIQLQGMKRGRQGGTTLITVEEENLVEVDIKNMNYDGYNIEVEFRTHCNESFRWAIFVYLSPDRGTREIQWSELERKKDKWGDRWCMIGDLNDVAKMEDKRGGRQRTHASMRGFQNFIAEMEMEEVLRKGYHYTWGNNRENEGFVEEALDKAYASLGWSEEFPLTQTTALFKSSSDHHMLLLDEAPDNQQKKGRFQLDKRWLGRAGIGEIIQSV</sequence>
<dbReference type="GO" id="GO:0003964">
    <property type="term" value="F:RNA-directed DNA polymerase activity"/>
    <property type="evidence" value="ECO:0007669"/>
    <property type="project" value="UniProtKB-KW"/>
</dbReference>
<dbReference type="OrthoDB" id="1932741at2759"/>
<reference evidence="3" key="1">
    <citation type="journal article" date="2019" name="Curr. Biol.">
        <title>Genome Sequence of Striga asiatica Provides Insight into the Evolution of Plant Parasitism.</title>
        <authorList>
            <person name="Yoshida S."/>
            <person name="Kim S."/>
            <person name="Wafula E.K."/>
            <person name="Tanskanen J."/>
            <person name="Kim Y.M."/>
            <person name="Honaas L."/>
            <person name="Yang Z."/>
            <person name="Spallek T."/>
            <person name="Conn C.E."/>
            <person name="Ichihashi Y."/>
            <person name="Cheong K."/>
            <person name="Cui S."/>
            <person name="Der J.P."/>
            <person name="Gundlach H."/>
            <person name="Jiao Y."/>
            <person name="Hori C."/>
            <person name="Ishida J.K."/>
            <person name="Kasahara H."/>
            <person name="Kiba T."/>
            <person name="Kim M.S."/>
            <person name="Koo N."/>
            <person name="Laohavisit A."/>
            <person name="Lee Y.H."/>
            <person name="Lumba S."/>
            <person name="McCourt P."/>
            <person name="Mortimer J.C."/>
            <person name="Mutuku J.M."/>
            <person name="Nomura T."/>
            <person name="Sasaki-Sekimoto Y."/>
            <person name="Seto Y."/>
            <person name="Wang Y."/>
            <person name="Wakatake T."/>
            <person name="Sakakibara H."/>
            <person name="Demura T."/>
            <person name="Yamaguchi S."/>
            <person name="Yoneyama K."/>
            <person name="Manabe R.I."/>
            <person name="Nelson D.C."/>
            <person name="Schulman A.H."/>
            <person name="Timko M.P."/>
            <person name="dePamphilis C.W."/>
            <person name="Choi D."/>
            <person name="Shirasu K."/>
        </authorList>
    </citation>
    <scope>NUCLEOTIDE SEQUENCE [LARGE SCALE GENOMIC DNA]</scope>
    <source>
        <strain evidence="3">cv. UVA1</strain>
    </source>
</reference>
<feature type="region of interest" description="Disordered" evidence="1">
    <location>
        <begin position="1"/>
        <end position="45"/>
    </location>
</feature>
<accession>A0A5A7QPR7</accession>
<gene>
    <name evidence="2" type="ORF">STAS_24276</name>
</gene>
<dbReference type="PANTHER" id="PTHR33710">
    <property type="entry name" value="BNAC02G09200D PROTEIN"/>
    <property type="match status" value="1"/>
</dbReference>
<dbReference type="SUPFAM" id="SSF56219">
    <property type="entry name" value="DNase I-like"/>
    <property type="match status" value="1"/>
</dbReference>
<dbReference type="Proteomes" id="UP000325081">
    <property type="component" value="Unassembled WGS sequence"/>
</dbReference>
<feature type="compositionally biased region" description="Polar residues" evidence="1">
    <location>
        <begin position="36"/>
        <end position="45"/>
    </location>
</feature>
<evidence type="ECO:0000313" key="2">
    <source>
        <dbReference type="EMBL" id="GER47190.1"/>
    </source>
</evidence>
<evidence type="ECO:0000256" key="1">
    <source>
        <dbReference type="SAM" id="MobiDB-lite"/>
    </source>
</evidence>
<dbReference type="PANTHER" id="PTHR33710:SF71">
    <property type="entry name" value="ENDONUCLEASE_EXONUCLEASE_PHOSPHATASE DOMAIN-CONTAINING PROTEIN"/>
    <property type="match status" value="1"/>
</dbReference>
<name>A0A5A7QPR7_STRAF</name>